<keyword evidence="2" id="KW-1185">Reference proteome</keyword>
<evidence type="ECO:0008006" key="3">
    <source>
        <dbReference type="Google" id="ProtNLM"/>
    </source>
</evidence>
<dbReference type="EMBL" id="CAKLPX010000003">
    <property type="protein sequence ID" value="CAH0992691.1"/>
    <property type="molecule type" value="Genomic_DNA"/>
</dbReference>
<dbReference type="Proteomes" id="UP000838100">
    <property type="component" value="Unassembled WGS sequence"/>
</dbReference>
<reference evidence="1" key="1">
    <citation type="submission" date="2021-12" db="EMBL/GenBank/DDBJ databases">
        <authorList>
            <person name="Rodrigo-Torres L."/>
            <person name="Arahal R. D."/>
            <person name="Lucena T."/>
        </authorList>
    </citation>
    <scope>NUCLEOTIDE SEQUENCE</scope>
    <source>
        <strain evidence="1">CECT 8267</strain>
    </source>
</reference>
<dbReference type="RefSeq" id="WP_237445369.1">
    <property type="nucleotide sequence ID" value="NZ_CAKLPX010000003.1"/>
</dbReference>
<proteinExistence type="predicted"/>
<gene>
    <name evidence="1" type="ORF">SIN8267_02824</name>
</gene>
<dbReference type="Gene3D" id="1.10.510.10">
    <property type="entry name" value="Transferase(Phosphotransferase) domain 1"/>
    <property type="match status" value="2"/>
</dbReference>
<dbReference type="InterPro" id="IPR011009">
    <property type="entry name" value="Kinase-like_dom_sf"/>
</dbReference>
<organism evidence="1 2">
    <name type="scientific">Sinobacterium norvegicum</name>
    <dbReference type="NCBI Taxonomy" id="1641715"/>
    <lineage>
        <taxon>Bacteria</taxon>
        <taxon>Pseudomonadati</taxon>
        <taxon>Pseudomonadota</taxon>
        <taxon>Gammaproteobacteria</taxon>
        <taxon>Cellvibrionales</taxon>
        <taxon>Spongiibacteraceae</taxon>
        <taxon>Sinobacterium</taxon>
    </lineage>
</organism>
<accession>A0ABN8EJR7</accession>
<name>A0ABN8EJR7_9GAMM</name>
<evidence type="ECO:0000313" key="2">
    <source>
        <dbReference type="Proteomes" id="UP000838100"/>
    </source>
</evidence>
<protein>
    <recommendedName>
        <fullName evidence="3">Non-specific serine/threonine protein kinase</fullName>
    </recommendedName>
</protein>
<evidence type="ECO:0000313" key="1">
    <source>
        <dbReference type="EMBL" id="CAH0992691.1"/>
    </source>
</evidence>
<sequence>MPATTSLPCYTACDLTEAGRQLTAPFTLDIAPALNAWQCQQILRLLPQKRLVLKLQNGDEQAILKLFFRAKDYQREIDGWQLLQQAELPTADIIAHHAQDDLQYILFQCIDGQSLAHHWQQQGGKQQQIDLLLRALPTLAQMHRAGLIQADIHLDNFLLHQNQLILIDYASIKQGDKPLKPALAQHNLAFLLAQLPSYYARFYPQIVNQYILNASDQDYAKAINIPDLTAQVSSLREKRWLHFEKKIARDCSEFIALQSFSERTVIRRDCHSPAMMALLDNPDLAIADGHYLKQGNSATVSLISIDNQAYVIKRYNIKGFVHGIKRALRVTRAWSSWRSGYKLIFEGLTTPLPVAIKEQRIGVIRRQAYLICRAVDGKDLWQVYNDGEACPVDKTVLDQQVIALFEAMLSSRVSHGDFKGTNLIVTAEGLNVIDLDAMTLHNDDKSLKKALKKDLARFIRNFEPVQQQHFELLLSDFSGKLDESSIAG</sequence>
<comment type="caution">
    <text evidence="1">The sequence shown here is derived from an EMBL/GenBank/DDBJ whole genome shotgun (WGS) entry which is preliminary data.</text>
</comment>
<dbReference type="SUPFAM" id="SSF56112">
    <property type="entry name" value="Protein kinase-like (PK-like)"/>
    <property type="match status" value="2"/>
</dbReference>
<dbReference type="Pfam" id="PF06293">
    <property type="entry name" value="Kdo"/>
    <property type="match status" value="1"/>
</dbReference>